<reference evidence="2 3" key="1">
    <citation type="submission" date="2021-06" db="EMBL/GenBank/DDBJ databases">
        <authorList>
            <person name="Palmer J.M."/>
        </authorList>
    </citation>
    <scope>NUCLEOTIDE SEQUENCE [LARGE SCALE GENOMIC DNA]</scope>
    <source>
        <strain evidence="2 3">XC_2019</strain>
        <tissue evidence="2">Muscle</tissue>
    </source>
</reference>
<organism evidence="2 3">
    <name type="scientific">Xenoophorus captivus</name>
    <dbReference type="NCBI Taxonomy" id="1517983"/>
    <lineage>
        <taxon>Eukaryota</taxon>
        <taxon>Metazoa</taxon>
        <taxon>Chordata</taxon>
        <taxon>Craniata</taxon>
        <taxon>Vertebrata</taxon>
        <taxon>Euteleostomi</taxon>
        <taxon>Actinopterygii</taxon>
        <taxon>Neopterygii</taxon>
        <taxon>Teleostei</taxon>
        <taxon>Neoteleostei</taxon>
        <taxon>Acanthomorphata</taxon>
        <taxon>Ovalentaria</taxon>
        <taxon>Atherinomorphae</taxon>
        <taxon>Cyprinodontiformes</taxon>
        <taxon>Goodeidae</taxon>
        <taxon>Xenoophorus</taxon>
    </lineage>
</organism>
<dbReference type="InterPro" id="IPR011989">
    <property type="entry name" value="ARM-like"/>
</dbReference>
<protein>
    <submittedName>
        <fullName evidence="2">Catenin delta-1</fullName>
    </submittedName>
</protein>
<dbReference type="EMBL" id="JAHRIN010072356">
    <property type="protein sequence ID" value="MEQ2216816.1"/>
    <property type="molecule type" value="Genomic_DNA"/>
</dbReference>
<keyword evidence="3" id="KW-1185">Reference proteome</keyword>
<dbReference type="Proteomes" id="UP001434883">
    <property type="component" value="Unassembled WGS sequence"/>
</dbReference>
<accession>A0ABV0SAB5</accession>
<dbReference type="PANTHER" id="PTHR10372">
    <property type="entry name" value="PLAKOPHILLIN-RELATED"/>
    <property type="match status" value="1"/>
</dbReference>
<dbReference type="PANTHER" id="PTHR10372:SF6">
    <property type="entry name" value="CATENIN DELTA-1"/>
    <property type="match status" value="1"/>
</dbReference>
<name>A0ABV0SAB5_9TELE</name>
<keyword evidence="1" id="KW-0677">Repeat</keyword>
<dbReference type="Gene3D" id="1.25.10.10">
    <property type="entry name" value="Leucine-rich Repeat Variant"/>
    <property type="match status" value="1"/>
</dbReference>
<gene>
    <name evidence="2" type="primary">CTNND1_2</name>
    <name evidence="2" type="ORF">XENOCAPTIV_022842</name>
</gene>
<evidence type="ECO:0000256" key="1">
    <source>
        <dbReference type="ARBA" id="ARBA00022737"/>
    </source>
</evidence>
<feature type="non-terminal residue" evidence="2">
    <location>
        <position position="1"/>
    </location>
</feature>
<evidence type="ECO:0000313" key="2">
    <source>
        <dbReference type="EMBL" id="MEQ2216816.1"/>
    </source>
</evidence>
<evidence type="ECO:0000313" key="3">
    <source>
        <dbReference type="Proteomes" id="UP001434883"/>
    </source>
</evidence>
<sequence length="92" mass="10018">TLWNLSSQDSVKMEIVDHALHALSDEVMVTRSGWERGSNGAGGGEEDCKPRHLEWEIALTNTAGCLRYGRRKGRNVGSFGEQIKAVAYGGKA</sequence>
<dbReference type="InterPro" id="IPR028435">
    <property type="entry name" value="Plakophilin/d_Catenin"/>
</dbReference>
<proteinExistence type="predicted"/>
<comment type="caution">
    <text evidence="2">The sequence shown here is derived from an EMBL/GenBank/DDBJ whole genome shotgun (WGS) entry which is preliminary data.</text>
</comment>